<evidence type="ECO:0000256" key="3">
    <source>
        <dbReference type="SAM" id="Phobius"/>
    </source>
</evidence>
<evidence type="ECO:0000256" key="2">
    <source>
        <dbReference type="ARBA" id="ARBA00022801"/>
    </source>
</evidence>
<accession>A0A5N7CFN0</accession>
<dbReference type="AlphaFoldDB" id="A0A5N7CFN0"/>
<dbReference type="Gene3D" id="3.40.50.1820">
    <property type="entry name" value="alpha/beta hydrolase"/>
    <property type="match status" value="1"/>
</dbReference>
<dbReference type="GO" id="GO:0005634">
    <property type="term" value="C:nucleus"/>
    <property type="evidence" value="ECO:0007669"/>
    <property type="project" value="TreeGrafter"/>
</dbReference>
<dbReference type="SUPFAM" id="SSF53474">
    <property type="entry name" value="alpha/beta-Hydrolases"/>
    <property type="match status" value="1"/>
</dbReference>
<dbReference type="Pfam" id="PF03959">
    <property type="entry name" value="FSH1"/>
    <property type="match status" value="1"/>
</dbReference>
<keyword evidence="3" id="KW-0472">Membrane</keyword>
<dbReference type="GO" id="GO:0044550">
    <property type="term" value="P:secondary metabolite biosynthetic process"/>
    <property type="evidence" value="ECO:0007669"/>
    <property type="project" value="TreeGrafter"/>
</dbReference>
<proteinExistence type="inferred from homology"/>
<dbReference type="Proteomes" id="UP000326877">
    <property type="component" value="Unassembled WGS sequence"/>
</dbReference>
<dbReference type="GO" id="GO:0005737">
    <property type="term" value="C:cytoplasm"/>
    <property type="evidence" value="ECO:0007669"/>
    <property type="project" value="TreeGrafter"/>
</dbReference>
<dbReference type="InterPro" id="IPR029058">
    <property type="entry name" value="AB_hydrolase_fold"/>
</dbReference>
<dbReference type="InterPro" id="IPR050593">
    <property type="entry name" value="LovG"/>
</dbReference>
<feature type="domain" description="Serine hydrolase" evidence="4">
    <location>
        <begin position="11"/>
        <end position="225"/>
    </location>
</feature>
<dbReference type="PANTHER" id="PTHR48070:SF3">
    <property type="entry name" value="ESTERASE DBAE-RELATED"/>
    <property type="match status" value="1"/>
</dbReference>
<keyword evidence="3" id="KW-1133">Transmembrane helix</keyword>
<dbReference type="PANTHER" id="PTHR48070">
    <property type="entry name" value="ESTERASE OVCA2"/>
    <property type="match status" value="1"/>
</dbReference>
<gene>
    <name evidence="5" type="ORF">BDV23DRAFT_181745</name>
</gene>
<dbReference type="OrthoDB" id="414698at2759"/>
<dbReference type="InterPro" id="IPR005645">
    <property type="entry name" value="FSH-like_dom"/>
</dbReference>
<feature type="transmembrane region" description="Helical" evidence="3">
    <location>
        <begin position="110"/>
        <end position="132"/>
    </location>
</feature>
<reference evidence="5" key="1">
    <citation type="submission" date="2019-04" db="EMBL/GenBank/DDBJ databases">
        <title>Friends and foes A comparative genomics studyof 23 Aspergillus species from section Flavi.</title>
        <authorList>
            <consortium name="DOE Joint Genome Institute"/>
            <person name="Kjaerbolling I."/>
            <person name="Vesth T."/>
            <person name="Frisvad J.C."/>
            <person name="Nybo J.L."/>
            <person name="Theobald S."/>
            <person name="Kildgaard S."/>
            <person name="Isbrandt T."/>
            <person name="Kuo A."/>
            <person name="Sato A."/>
            <person name="Lyhne E.K."/>
            <person name="Kogle M.E."/>
            <person name="Wiebenga A."/>
            <person name="Kun R.S."/>
            <person name="Lubbers R.J."/>
            <person name="Makela M.R."/>
            <person name="Barry K."/>
            <person name="Chovatia M."/>
            <person name="Clum A."/>
            <person name="Daum C."/>
            <person name="Haridas S."/>
            <person name="He G."/>
            <person name="LaButti K."/>
            <person name="Lipzen A."/>
            <person name="Mondo S."/>
            <person name="Riley R."/>
            <person name="Salamov A."/>
            <person name="Simmons B.A."/>
            <person name="Magnuson J.K."/>
            <person name="Henrissat B."/>
            <person name="Mortensen U.H."/>
            <person name="Larsen T.O."/>
            <person name="Devries R.P."/>
            <person name="Grigoriev I.V."/>
            <person name="Machida M."/>
            <person name="Baker S.E."/>
            <person name="Andersen M.R."/>
        </authorList>
    </citation>
    <scope>NUCLEOTIDE SEQUENCE [LARGE SCALE GENOMIC DNA]</scope>
    <source>
        <strain evidence="5">IBT 14317</strain>
    </source>
</reference>
<name>A0A5N7CFN0_PETAA</name>
<keyword evidence="2 5" id="KW-0378">Hydrolase</keyword>
<dbReference type="EMBL" id="ML735238">
    <property type="protein sequence ID" value="KAE8392343.1"/>
    <property type="molecule type" value="Genomic_DNA"/>
</dbReference>
<feature type="transmembrane region" description="Helical" evidence="3">
    <location>
        <begin position="12"/>
        <end position="35"/>
    </location>
</feature>
<evidence type="ECO:0000259" key="4">
    <source>
        <dbReference type="Pfam" id="PF03959"/>
    </source>
</evidence>
<keyword evidence="3" id="KW-0812">Transmembrane</keyword>
<protein>
    <submittedName>
        <fullName evidence="5">Serine hydrolase-domain-containing protein</fullName>
    </submittedName>
</protein>
<sequence>MLRNVNPKTKKPVMVMLHGSGSSGAIFSIQAHLLAKELSKTFDLVFLDAPIPSEPGPGVLPLFADMPDYYRWLAPANIQLSGTQRLVELFDAARHIQSRLDAQNVSPDQITAMLGFSQGALIALAMLGFRLIGQSIWANLSFCVTIGVGTTGNTFQMEGVQHMVGMLSAILGQADGKFPGYTVNAMGLQDLWYKDGKRIAEMCVPERTRVIDYHDGHVVPRHPVEVKKLMKAIQQIDEASRSSLNTMQHSMVESMPSLLAGGDISEGLAVLAANGILIQQ</sequence>
<dbReference type="GO" id="GO:0016787">
    <property type="term" value="F:hydrolase activity"/>
    <property type="evidence" value="ECO:0007669"/>
    <property type="project" value="UniProtKB-KW"/>
</dbReference>
<comment type="similarity">
    <text evidence="1">Belongs to the LovG family.</text>
</comment>
<organism evidence="5">
    <name type="scientific">Petromyces alliaceus</name>
    <name type="common">Aspergillus alliaceus</name>
    <dbReference type="NCBI Taxonomy" id="209559"/>
    <lineage>
        <taxon>Eukaryota</taxon>
        <taxon>Fungi</taxon>
        <taxon>Dikarya</taxon>
        <taxon>Ascomycota</taxon>
        <taxon>Pezizomycotina</taxon>
        <taxon>Eurotiomycetes</taxon>
        <taxon>Eurotiomycetidae</taxon>
        <taxon>Eurotiales</taxon>
        <taxon>Aspergillaceae</taxon>
        <taxon>Aspergillus</taxon>
        <taxon>Aspergillus subgen. Circumdati</taxon>
    </lineage>
</organism>
<evidence type="ECO:0000313" key="5">
    <source>
        <dbReference type="EMBL" id="KAE8392343.1"/>
    </source>
</evidence>
<evidence type="ECO:0000256" key="1">
    <source>
        <dbReference type="ARBA" id="ARBA00005863"/>
    </source>
</evidence>